<dbReference type="VEuPathDB" id="FungiDB:HCDG_02649"/>
<protein>
    <submittedName>
        <fullName evidence="1">Ferric-chelate reductase</fullName>
    </submittedName>
</protein>
<accession>C6H8W8</accession>
<organism evidence="1 2">
    <name type="scientific">Ajellomyces capsulatus (strain H143)</name>
    <name type="common">Darling's disease fungus</name>
    <name type="synonym">Histoplasma capsulatum</name>
    <dbReference type="NCBI Taxonomy" id="544712"/>
    <lineage>
        <taxon>Eukaryota</taxon>
        <taxon>Fungi</taxon>
        <taxon>Dikarya</taxon>
        <taxon>Ascomycota</taxon>
        <taxon>Pezizomycotina</taxon>
        <taxon>Eurotiomycetes</taxon>
        <taxon>Eurotiomycetidae</taxon>
        <taxon>Onygenales</taxon>
        <taxon>Ajellomycetaceae</taxon>
        <taxon>Histoplasma</taxon>
    </lineage>
</organism>
<gene>
    <name evidence="1" type="ORF">HCDG_02649</name>
</gene>
<evidence type="ECO:0000313" key="1">
    <source>
        <dbReference type="EMBL" id="EER42751.1"/>
    </source>
</evidence>
<name>C6H8W8_AJECH</name>
<dbReference type="Proteomes" id="UP000002624">
    <property type="component" value="Unassembled WGS sequence"/>
</dbReference>
<dbReference type="HOGENOM" id="CLU_2319716_0_0_1"/>
<dbReference type="EMBL" id="GG692421">
    <property type="protein sequence ID" value="EER42751.1"/>
    <property type="molecule type" value="Genomic_DNA"/>
</dbReference>
<evidence type="ECO:0000313" key="2">
    <source>
        <dbReference type="Proteomes" id="UP000002624"/>
    </source>
</evidence>
<sequence length="99" mass="11559">MMSIFSDHYSKTKKDTGDTITVIRIHLILPWLVKVWAGQYINHWMPSVNLLNDLLKEDILDSDYILTILIYVENEHFAQNKVPFVSTSNIVWDQLQGII</sequence>
<dbReference type="AlphaFoldDB" id="C6H8W8"/>
<reference evidence="2" key="1">
    <citation type="submission" date="2009-05" db="EMBL/GenBank/DDBJ databases">
        <title>The genome sequence of Ajellomyces capsulatus strain H143.</title>
        <authorList>
            <person name="Champion M."/>
            <person name="Cuomo C.A."/>
            <person name="Ma L.-J."/>
            <person name="Henn M.R."/>
            <person name="Sil A."/>
            <person name="Goldman B."/>
            <person name="Young S.K."/>
            <person name="Kodira C.D."/>
            <person name="Zeng Q."/>
            <person name="Koehrsen M."/>
            <person name="Alvarado L."/>
            <person name="Berlin A.M."/>
            <person name="Borenstein D."/>
            <person name="Chen Z."/>
            <person name="Engels R."/>
            <person name="Freedman E."/>
            <person name="Gellesch M."/>
            <person name="Goldberg J."/>
            <person name="Griggs A."/>
            <person name="Gujja S."/>
            <person name="Heiman D.I."/>
            <person name="Hepburn T.A."/>
            <person name="Howarth C."/>
            <person name="Jen D."/>
            <person name="Larson L."/>
            <person name="Lewis B."/>
            <person name="Mehta T."/>
            <person name="Park D."/>
            <person name="Pearson M."/>
            <person name="Roberts A."/>
            <person name="Saif S."/>
            <person name="Shea T.D."/>
            <person name="Shenoy N."/>
            <person name="Sisk P."/>
            <person name="Stolte C."/>
            <person name="Sykes S."/>
            <person name="Walk T."/>
            <person name="White J."/>
            <person name="Yandava C."/>
            <person name="Klein B."/>
            <person name="McEwen J.G."/>
            <person name="Puccia R."/>
            <person name="Goldman G.H."/>
            <person name="Felipe M.S."/>
            <person name="Nino-Vega G."/>
            <person name="San-Blas G."/>
            <person name="Taylor J.W."/>
            <person name="Mendoza L."/>
            <person name="Galagan J.E."/>
            <person name="Nusbaum C."/>
            <person name="Birren B.W."/>
        </authorList>
    </citation>
    <scope>NUCLEOTIDE SEQUENCE [LARGE SCALE GENOMIC DNA]</scope>
    <source>
        <strain evidence="2">H143</strain>
    </source>
</reference>
<proteinExistence type="predicted"/>